<dbReference type="PANTHER" id="PTHR47128">
    <property type="match status" value="1"/>
</dbReference>
<evidence type="ECO:0000256" key="2">
    <source>
        <dbReference type="ARBA" id="ARBA00023276"/>
    </source>
</evidence>
<dbReference type="CDD" id="cd05243">
    <property type="entry name" value="SDR_a5"/>
    <property type="match status" value="1"/>
</dbReference>
<name>A0A1S1HPY7_PROST</name>
<keyword evidence="2" id="KW-0604">Photosystem II</keyword>
<sequence>MQKVLVAGATGYLGRHLVSELKQKGYWVRALVRSAKQQIQVSAADEIFVGQITKPETLHCIADGIDVVISAVGITRQKDGLTYMDVDYQGNANLLHEAEGSGVKKFIYISAIDGDKNRQLKIFQAKERFADELKRSSIDSTIVRPNGYFSDMGDFLNMAASGRIYLFGNGNVKINPISGGDLANFIVSLIAQKQSDVAVGGPEILSLNQISHLAGQALGREIKITHLPDWMRKIAIVLVRNFTSQKTYGPIEFFLTFMGSDHIGQSVGNERLIDFYIEEAKKLN</sequence>
<dbReference type="Gene3D" id="3.40.50.720">
    <property type="entry name" value="NAD(P)-binding Rossmann-like Domain"/>
    <property type="match status" value="1"/>
</dbReference>
<evidence type="ECO:0000313" key="4">
    <source>
        <dbReference type="EMBL" id="OHT23902.1"/>
    </source>
</evidence>
<comment type="caution">
    <text evidence="4">The sequence shown here is derived from an EMBL/GenBank/DDBJ whole genome shotgun (WGS) entry which is preliminary data.</text>
</comment>
<dbReference type="OrthoDB" id="9776313at2"/>
<evidence type="ECO:0000259" key="3">
    <source>
        <dbReference type="Pfam" id="PF13460"/>
    </source>
</evidence>
<dbReference type="InterPro" id="IPR036291">
    <property type="entry name" value="NAD(P)-bd_dom_sf"/>
</dbReference>
<protein>
    <submittedName>
        <fullName evidence="4">NmrA family protein</fullName>
    </submittedName>
</protein>
<dbReference type="EMBL" id="LVIE01000168">
    <property type="protein sequence ID" value="OHT23902.1"/>
    <property type="molecule type" value="Genomic_DNA"/>
</dbReference>
<dbReference type="AlphaFoldDB" id="A0A1S1HPY7"/>
<dbReference type="Proteomes" id="UP000179588">
    <property type="component" value="Unassembled WGS sequence"/>
</dbReference>
<organism evidence="4 5">
    <name type="scientific">Providencia stuartii</name>
    <dbReference type="NCBI Taxonomy" id="588"/>
    <lineage>
        <taxon>Bacteria</taxon>
        <taxon>Pseudomonadati</taxon>
        <taxon>Pseudomonadota</taxon>
        <taxon>Gammaproteobacteria</taxon>
        <taxon>Enterobacterales</taxon>
        <taxon>Morganellaceae</taxon>
        <taxon>Providencia</taxon>
    </lineage>
</organism>
<reference evidence="4 5" key="1">
    <citation type="submission" date="2016-03" db="EMBL/GenBank/DDBJ databases">
        <title>Genome sequence of Providencia stuartii strain, isolated from the salivary glands of larval Lucilia sericata.</title>
        <authorList>
            <person name="Yuan Y."/>
            <person name="Zhang Y."/>
            <person name="Fu S."/>
            <person name="Crippen T.L."/>
            <person name="Visi D."/>
            <person name="Benbow M.E."/>
            <person name="Allen M."/>
            <person name="Tomberlin J.K."/>
            <person name="Sze S.-H."/>
            <person name="Tarone A.M."/>
        </authorList>
    </citation>
    <scope>NUCLEOTIDE SEQUENCE [LARGE SCALE GENOMIC DNA]</scope>
    <source>
        <strain evidence="4 5">Crippen</strain>
    </source>
</reference>
<feature type="domain" description="NAD(P)-binding" evidence="3">
    <location>
        <begin position="8"/>
        <end position="192"/>
    </location>
</feature>
<keyword evidence="5" id="KW-1185">Reference proteome</keyword>
<gene>
    <name evidence="4" type="ORF">A3Q29_04290</name>
</gene>
<keyword evidence="1" id="KW-0602">Photosynthesis</keyword>
<accession>A0A1S1HPY7</accession>
<evidence type="ECO:0000256" key="1">
    <source>
        <dbReference type="ARBA" id="ARBA00022531"/>
    </source>
</evidence>
<dbReference type="InterPro" id="IPR016040">
    <property type="entry name" value="NAD(P)-bd_dom"/>
</dbReference>
<dbReference type="GO" id="GO:0015979">
    <property type="term" value="P:photosynthesis"/>
    <property type="evidence" value="ECO:0007669"/>
    <property type="project" value="UniProtKB-KW"/>
</dbReference>
<dbReference type="InterPro" id="IPR044256">
    <property type="entry name" value="HCF244-like"/>
</dbReference>
<evidence type="ECO:0000313" key="5">
    <source>
        <dbReference type="Proteomes" id="UP000179588"/>
    </source>
</evidence>
<proteinExistence type="predicted"/>
<dbReference type="RefSeq" id="WP_070928045.1">
    <property type="nucleotide sequence ID" value="NZ_CANMXG010000001.1"/>
</dbReference>
<dbReference type="GO" id="GO:0009523">
    <property type="term" value="C:photosystem II"/>
    <property type="evidence" value="ECO:0007669"/>
    <property type="project" value="UniProtKB-KW"/>
</dbReference>
<dbReference type="SUPFAM" id="SSF51735">
    <property type="entry name" value="NAD(P)-binding Rossmann-fold domains"/>
    <property type="match status" value="1"/>
</dbReference>
<dbReference type="PANTHER" id="PTHR47128:SF2">
    <property type="entry name" value="PROTEIN HIGH CHLOROPHYLL FLUORESCENCE PHENOTYPE 244, CHLOROPLASTIC"/>
    <property type="match status" value="1"/>
</dbReference>
<dbReference type="Pfam" id="PF13460">
    <property type="entry name" value="NAD_binding_10"/>
    <property type="match status" value="1"/>
</dbReference>